<evidence type="ECO:0008006" key="3">
    <source>
        <dbReference type="Google" id="ProtNLM"/>
    </source>
</evidence>
<dbReference type="GO" id="GO:0020037">
    <property type="term" value="F:heme binding"/>
    <property type="evidence" value="ECO:0007669"/>
    <property type="project" value="InterPro"/>
</dbReference>
<dbReference type="InterPro" id="IPR036909">
    <property type="entry name" value="Cyt_c-like_dom_sf"/>
</dbReference>
<dbReference type="RefSeq" id="WP_066402750.1">
    <property type="nucleotide sequence ID" value="NZ_CP011390.1"/>
</dbReference>
<proteinExistence type="predicted"/>
<protein>
    <recommendedName>
        <fullName evidence="3">Cytochrome c domain-containing protein</fullName>
    </recommendedName>
</protein>
<dbReference type="AlphaFoldDB" id="A0A172TTP2"/>
<organism evidence="1 2">
    <name type="scientific">Flavisolibacter tropicus</name>
    <dbReference type="NCBI Taxonomy" id="1492898"/>
    <lineage>
        <taxon>Bacteria</taxon>
        <taxon>Pseudomonadati</taxon>
        <taxon>Bacteroidota</taxon>
        <taxon>Chitinophagia</taxon>
        <taxon>Chitinophagales</taxon>
        <taxon>Chitinophagaceae</taxon>
        <taxon>Flavisolibacter</taxon>
    </lineage>
</organism>
<dbReference type="PROSITE" id="PS51257">
    <property type="entry name" value="PROKAR_LIPOPROTEIN"/>
    <property type="match status" value="1"/>
</dbReference>
<name>A0A172TTP2_9BACT</name>
<dbReference type="OrthoDB" id="1524994at2"/>
<reference evidence="2" key="1">
    <citation type="submission" date="2015-01" db="EMBL/GenBank/DDBJ databases">
        <title>Flavisolibacter sp./LCS9/ whole genome sequencing.</title>
        <authorList>
            <person name="Kim M.K."/>
            <person name="Srinivasan S."/>
            <person name="Lee J.-J."/>
        </authorList>
    </citation>
    <scope>NUCLEOTIDE SEQUENCE [LARGE SCALE GENOMIC DNA]</scope>
    <source>
        <strain evidence="2">LCS9</strain>
    </source>
</reference>
<evidence type="ECO:0000313" key="2">
    <source>
        <dbReference type="Proteomes" id="UP000077177"/>
    </source>
</evidence>
<dbReference type="Pfam" id="PF13573">
    <property type="entry name" value="SprB"/>
    <property type="match status" value="1"/>
</dbReference>
<keyword evidence="2" id="KW-1185">Reference proteome</keyword>
<dbReference type="GO" id="GO:0009055">
    <property type="term" value="F:electron transfer activity"/>
    <property type="evidence" value="ECO:0007669"/>
    <property type="project" value="InterPro"/>
</dbReference>
<dbReference type="PATRIC" id="fig|1492898.3.peg.1459"/>
<gene>
    <name evidence="1" type="ORF">SY85_06755</name>
</gene>
<dbReference type="InterPro" id="IPR025667">
    <property type="entry name" value="SprB_repeat"/>
</dbReference>
<dbReference type="EMBL" id="CP011390">
    <property type="protein sequence ID" value="ANE50244.1"/>
    <property type="molecule type" value="Genomic_DNA"/>
</dbReference>
<dbReference type="Gene3D" id="1.10.760.10">
    <property type="entry name" value="Cytochrome c-like domain"/>
    <property type="match status" value="1"/>
</dbReference>
<dbReference type="STRING" id="1492898.SY85_06755"/>
<evidence type="ECO:0000313" key="1">
    <source>
        <dbReference type="EMBL" id="ANE50244.1"/>
    </source>
</evidence>
<reference evidence="1 2" key="2">
    <citation type="journal article" date="2016" name="Int. J. Syst. Evol. Microbiol.">
        <title>Flavisolibacter tropicus sp. nov., isolated from tropical soil.</title>
        <authorList>
            <person name="Lee J.J."/>
            <person name="Kang M.S."/>
            <person name="Kim G.S."/>
            <person name="Lee C.S."/>
            <person name="Lim S."/>
            <person name="Lee J."/>
            <person name="Roh S.H."/>
            <person name="Kang H."/>
            <person name="Ha J.M."/>
            <person name="Bae S."/>
            <person name="Jung H.Y."/>
            <person name="Kim M.K."/>
        </authorList>
    </citation>
    <scope>NUCLEOTIDE SEQUENCE [LARGE SCALE GENOMIC DNA]</scope>
    <source>
        <strain evidence="1 2">LCS9</strain>
    </source>
</reference>
<accession>A0A172TTP2</accession>
<dbReference type="Proteomes" id="UP000077177">
    <property type="component" value="Chromosome"/>
</dbReference>
<sequence length="277" mass="28028">MRRNLSLIKVCFIVFTFISCSKGGGSDNTDPCAGVTVLLTGSVTSTPTGQSTGSIVATASGGTGFTYSLNSGAFQSSGTFNNLAAGTYTLTAKNSNGCTGSQQFTVTATTACIGTTISISSNTTSAVPCGGTAGSITVTASGSTGFTYSINNGAFQSANTFTNLNAGNYSVVVKDANGCTQTASATVSETAAGPLFTAVRNILQANCVTCHNNSNLQGGMNWTIACNIVEQKARIKARAVDAAGTPNQMPLPPNPALSVADRQKIVDWINAGGTYAN</sequence>
<dbReference type="KEGG" id="fla:SY85_06755"/>